<dbReference type="AlphaFoldDB" id="A0A6M1SAX2"/>
<sequence length="71" mass="8283">MTLVFDEARFSRRSRRSWATAGIPAALNSVIAAWREWHRRRQEGLALEAMPFDLRKDLGWPAGDMEDRTRP</sequence>
<evidence type="ECO:0008006" key="3">
    <source>
        <dbReference type="Google" id="ProtNLM"/>
    </source>
</evidence>
<reference evidence="1 2" key="1">
    <citation type="submission" date="2020-02" db="EMBL/GenBank/DDBJ databases">
        <title>Genome sequence of the type strain CCBAU10050 of Rhizobium daejeonense.</title>
        <authorList>
            <person name="Gao J."/>
            <person name="Sun J."/>
        </authorList>
    </citation>
    <scope>NUCLEOTIDE SEQUENCE [LARGE SCALE GENOMIC DNA]</scope>
    <source>
        <strain evidence="1 2">CCBAU10050</strain>
    </source>
</reference>
<organism evidence="1 2">
    <name type="scientific">Rhizobium daejeonense</name>
    <dbReference type="NCBI Taxonomy" id="240521"/>
    <lineage>
        <taxon>Bacteria</taxon>
        <taxon>Pseudomonadati</taxon>
        <taxon>Pseudomonadota</taxon>
        <taxon>Alphaproteobacteria</taxon>
        <taxon>Hyphomicrobiales</taxon>
        <taxon>Rhizobiaceae</taxon>
        <taxon>Rhizobium/Agrobacterium group</taxon>
        <taxon>Rhizobium</taxon>
    </lineage>
</organism>
<accession>A0A6M1SAX2</accession>
<dbReference type="Proteomes" id="UP000477849">
    <property type="component" value="Unassembled WGS sequence"/>
</dbReference>
<name>A0A6M1SAX2_9HYPH</name>
<keyword evidence="2" id="KW-1185">Reference proteome</keyword>
<dbReference type="RefSeq" id="WP_163899097.1">
    <property type="nucleotide sequence ID" value="NZ_CP048427.1"/>
</dbReference>
<gene>
    <name evidence="1" type="ORF">G6N76_09330</name>
</gene>
<comment type="caution">
    <text evidence="1">The sequence shown here is derived from an EMBL/GenBank/DDBJ whole genome shotgun (WGS) entry which is preliminary data.</text>
</comment>
<proteinExistence type="predicted"/>
<protein>
    <recommendedName>
        <fullName evidence="3">DUF1127 domain-containing protein</fullName>
    </recommendedName>
</protein>
<evidence type="ECO:0000313" key="2">
    <source>
        <dbReference type="Proteomes" id="UP000477849"/>
    </source>
</evidence>
<dbReference type="EMBL" id="JAAKZH010000003">
    <property type="protein sequence ID" value="NGO63876.1"/>
    <property type="molecule type" value="Genomic_DNA"/>
</dbReference>
<evidence type="ECO:0000313" key="1">
    <source>
        <dbReference type="EMBL" id="NGO63876.1"/>
    </source>
</evidence>